<name>A0A9W8HBN5_9FUNG</name>
<dbReference type="Gene3D" id="1.10.20.120">
    <property type="match status" value="1"/>
</dbReference>
<dbReference type="Gene3D" id="2.20.25.530">
    <property type="match status" value="1"/>
</dbReference>
<dbReference type="AlphaFoldDB" id="A0A9W8HBN5"/>
<accession>A0A9W8HBN5</accession>
<keyword evidence="3" id="KW-1185">Reference proteome</keyword>
<evidence type="ECO:0000313" key="2">
    <source>
        <dbReference type="EMBL" id="KAJ2782643.1"/>
    </source>
</evidence>
<dbReference type="InterPro" id="IPR040456">
    <property type="entry name" value="RNase_H2_suB"/>
</dbReference>
<dbReference type="PANTHER" id="PTHR13383">
    <property type="entry name" value="RIBONUCLEASE H2 SUBUNIT B"/>
    <property type="match status" value="1"/>
</dbReference>
<comment type="caution">
    <text evidence="2">The sequence shown here is derived from an EMBL/GenBank/DDBJ whole genome shotgun (WGS) entry which is preliminary data.</text>
</comment>
<protein>
    <submittedName>
        <fullName evidence="2">Uncharacterized protein</fullName>
    </submittedName>
</protein>
<dbReference type="GO" id="GO:0006401">
    <property type="term" value="P:RNA catabolic process"/>
    <property type="evidence" value="ECO:0007669"/>
    <property type="project" value="TreeGrafter"/>
</dbReference>
<sequence length="275" mass="29575">MAVERRVVAVPSHLQGARLQRLRLPHPRAGALCSFYADAASETVLEVVRVDAGGQRSWLGDGWVEGSGAALLLTPVDPLFLFLRLLTDACQGSGDSEWRFVDIGSIGLEAGEGQDPESVRALLGLPNARRRALATLCETREVADTVVARVDRQRTVAWLCRKCSGDRLPEPLRAQLEEGLARTNEMALLVAEYLSPFWSALVADTLGLAAVRDAPSRPAQAPVYDAPDTYLPGGGIAAPKVEAKPKAKAPSAKERQLAEAAKKSKPITSFFAKRT</sequence>
<reference evidence="2" key="1">
    <citation type="submission" date="2022-07" db="EMBL/GenBank/DDBJ databases">
        <title>Phylogenomic reconstructions and comparative analyses of Kickxellomycotina fungi.</title>
        <authorList>
            <person name="Reynolds N.K."/>
            <person name="Stajich J.E."/>
            <person name="Barry K."/>
            <person name="Grigoriev I.V."/>
            <person name="Crous P."/>
            <person name="Smith M.E."/>
        </authorList>
    </citation>
    <scope>NUCLEOTIDE SEQUENCE</scope>
    <source>
        <strain evidence="2">NBRC 105414</strain>
    </source>
</reference>
<evidence type="ECO:0000313" key="3">
    <source>
        <dbReference type="Proteomes" id="UP001140217"/>
    </source>
</evidence>
<feature type="region of interest" description="Disordered" evidence="1">
    <location>
        <begin position="242"/>
        <end position="275"/>
    </location>
</feature>
<evidence type="ECO:0000256" key="1">
    <source>
        <dbReference type="SAM" id="MobiDB-lite"/>
    </source>
</evidence>
<dbReference type="Proteomes" id="UP001140217">
    <property type="component" value="Unassembled WGS sequence"/>
</dbReference>
<dbReference type="OrthoDB" id="29098at2759"/>
<organism evidence="2 3">
    <name type="scientific">Coemansia javaensis</name>
    <dbReference type="NCBI Taxonomy" id="2761396"/>
    <lineage>
        <taxon>Eukaryota</taxon>
        <taxon>Fungi</taxon>
        <taxon>Fungi incertae sedis</taxon>
        <taxon>Zoopagomycota</taxon>
        <taxon>Kickxellomycotina</taxon>
        <taxon>Kickxellomycetes</taxon>
        <taxon>Kickxellales</taxon>
        <taxon>Kickxellaceae</taxon>
        <taxon>Coemansia</taxon>
    </lineage>
</organism>
<proteinExistence type="predicted"/>
<dbReference type="GO" id="GO:0005654">
    <property type="term" value="C:nucleoplasm"/>
    <property type="evidence" value="ECO:0007669"/>
    <property type="project" value="TreeGrafter"/>
</dbReference>
<dbReference type="EMBL" id="JANBUL010000067">
    <property type="protein sequence ID" value="KAJ2782643.1"/>
    <property type="molecule type" value="Genomic_DNA"/>
</dbReference>
<gene>
    <name evidence="2" type="ORF">H4R18_002163</name>
</gene>
<dbReference type="PANTHER" id="PTHR13383:SF11">
    <property type="entry name" value="RIBONUCLEASE H2 SUBUNIT B"/>
    <property type="match status" value="1"/>
</dbReference>
<dbReference type="GO" id="GO:0032299">
    <property type="term" value="C:ribonuclease H2 complex"/>
    <property type="evidence" value="ECO:0007669"/>
    <property type="project" value="InterPro"/>
</dbReference>
<feature type="compositionally biased region" description="Basic and acidic residues" evidence="1">
    <location>
        <begin position="242"/>
        <end position="262"/>
    </location>
</feature>